<dbReference type="RefSeq" id="WP_015668463.1">
    <property type="nucleotide sequence ID" value="NC_020453.1"/>
</dbReference>
<dbReference type="AlphaFoldDB" id="M4ZY52"/>
<keyword evidence="3" id="KW-1185">Reference proteome</keyword>
<dbReference type="PATRIC" id="fig|1245469.3.peg.5524"/>
<dbReference type="Proteomes" id="UP000011841">
    <property type="component" value="Chromosome"/>
</dbReference>
<dbReference type="KEGG" id="aol:S58_53970"/>
<feature type="signal peptide" evidence="1">
    <location>
        <begin position="1"/>
        <end position="24"/>
    </location>
</feature>
<evidence type="ECO:0000313" key="2">
    <source>
        <dbReference type="EMBL" id="BAM91375.1"/>
    </source>
</evidence>
<dbReference type="OrthoDB" id="8265915at2"/>
<organism evidence="2 3">
    <name type="scientific">Bradyrhizobium oligotrophicum S58</name>
    <dbReference type="NCBI Taxonomy" id="1245469"/>
    <lineage>
        <taxon>Bacteria</taxon>
        <taxon>Pseudomonadati</taxon>
        <taxon>Pseudomonadota</taxon>
        <taxon>Alphaproteobacteria</taxon>
        <taxon>Hyphomicrobiales</taxon>
        <taxon>Nitrobacteraceae</taxon>
        <taxon>Bradyrhizobium</taxon>
    </lineage>
</organism>
<keyword evidence="1" id="KW-0732">Signal</keyword>
<evidence type="ECO:0000313" key="3">
    <source>
        <dbReference type="Proteomes" id="UP000011841"/>
    </source>
</evidence>
<name>M4ZY52_9BRAD</name>
<dbReference type="GeneID" id="301819148"/>
<dbReference type="EMBL" id="AP012603">
    <property type="protein sequence ID" value="BAM91375.1"/>
    <property type="molecule type" value="Genomic_DNA"/>
</dbReference>
<proteinExistence type="predicted"/>
<dbReference type="HOGENOM" id="CLU_2697332_0_0_5"/>
<gene>
    <name evidence="2" type="ORF">S58_53970</name>
</gene>
<protein>
    <submittedName>
        <fullName evidence="2">Uncharacterized protein</fullName>
    </submittedName>
</protein>
<reference evidence="2 3" key="1">
    <citation type="journal article" date="2013" name="Appl. Environ. Microbiol.">
        <title>Genome analysis suggests that the soil oligotrophic bacterium Agromonas oligotrophica (Bradyrhizobium oligotrophicum) is a nitrogen-fixing symbiont of Aeschynomene indica.</title>
        <authorList>
            <person name="Okubo T."/>
            <person name="Fukushima S."/>
            <person name="Itakura M."/>
            <person name="Oshima K."/>
            <person name="Longtonglang A."/>
            <person name="Teaumroong N."/>
            <person name="Mitsui H."/>
            <person name="Hattori M."/>
            <person name="Hattori R."/>
            <person name="Hattori T."/>
            <person name="Minamisawa K."/>
        </authorList>
    </citation>
    <scope>NUCLEOTIDE SEQUENCE [LARGE SCALE GENOMIC DNA]</scope>
    <source>
        <strain evidence="2 3">S58</strain>
    </source>
</reference>
<feature type="chain" id="PRO_5004062469" evidence="1">
    <location>
        <begin position="25"/>
        <end position="75"/>
    </location>
</feature>
<accession>M4ZY52</accession>
<sequence length="75" mass="8756">MKKIALALASLAAVALVAPSMANAETVVIKRGGHHYHHGWEHRGFDRSRAEYRMRREVRPFHRHHDRTVIIKHRD</sequence>
<evidence type="ECO:0000256" key="1">
    <source>
        <dbReference type="SAM" id="SignalP"/>
    </source>
</evidence>